<evidence type="ECO:0000313" key="2">
    <source>
        <dbReference type="EMBL" id="CAH2987346.1"/>
    </source>
</evidence>
<proteinExistence type="predicted"/>
<sequence length="1475" mass="168687">MSLNPVNELKRHLDDHDIPLPKRLCLAKNVIQSYHLPSAPKERIVATWLETLTQRNELSGEDLKSVIGWVNIADDLTNDLKGKLIQIISQYLKRNPLQSGDLPCMISFLENSKLLTQLSLNIAESLHICVTLLQYLKRDESSDSQLAHKLLNIIVKFYKESKKKLEFIINFLDGENLETVLSYLDTDYVTVKYVCENILFPMNKKSFFANYLQTLVRKDNLDDLISEKGDNIRAVLKIMDTFFNFPQGRNDVEHKFLSDFIEVFVSCYRTESQLIFAFYVMIANCLNMEQNYLTPAMNMKPITFPENDEKIIRSLFLSMLNTLLNNEIDTSVRLSDTLGVKIPRVETKKTFLLFLETVMMGQLKMEGKADKTTFNIVKSALKLDPSLVEPKTDDILPPLMCVKKTTNSIESYTQMLNFTLETYFKLGRGTLFVNNILPLVKNCLSANNNEDAQVCEKNKKKTLSANEIFPEETVELYGRLTSELMFRQNKDLLVSLQKGFEELSLNALCEGQRNPPTVILTEVMSAILSTFFKHCKMADHTVPLQIAEEFWSSYNEFECNCLKKFGESIIKTEMDCEPQLLRAFLKLCCNFSYLRLLKVKYSNTKLEISEIDNTSGVFDVSVLLPSLKTEQWTQLASKITDDEATLLMDEILLIKTMVIKVLTSGNSESNEAAISETKSYLIKQLNNYPGVLKSNNHIPNVLLSDLDKSQIKQVAKVVIEQFLIDSDENILKTDAVINNRPLLSALLLETIKNILKCFNNSELLTKAVAKSNFDFISFAKDIDMKDFFKDLTFNEDADVNNVPCHVELLKHLQIYYLEETHQLIAIFVLLAIKKNAQKKLRRNIDRILLSIFELCSQPPDLYKIFPVQFIFSFKDRLLIDLLCLKIETSNSFLPIKCLLESAVKRVKIEKDLVLSIAELLLRKQSKVNMTSIEFFNEPAFQMSCIILPLIVRQKKVITLSAYRSILADLQEKLHKSLLECFKNINFKEYSSMLIDETGNTDESTVVSDSTTATLNAISAYSLTLSKYSESTDSEELKNLDCLWSGLEYFVQNAVISIQNSETKHQHVESSIQLLNTVLRYIKKLATHEIFQTKDKLFIQIWNSVKARLSMILDERHKKKYMMNASLLEDISVTIKFLCEWISVEGFVGHFVADLNTLSSLQPPKIFKNETQSHSPLTSHIVAKYLWTQILKANIVGQKCVALSKLMYQNSRNLKSYVHEHFESEHTGVIIKSKKKKLSVEIQDENGEDKEIRIVLVDDVVCEMVKTCLGSLSEAILAAKKINLDYKFLDVIFEVQNSVHYILGHNTIGAKCEISWQAFFKLFEGLIAVLNSLLVSREELLEDRWPCYMQCYRMLTYCLCSKSSSQAQLERSIEDKLGELAHSVEKLTQSICKRKSHVSRIAAYSVGDLCSVLEKTVPSRNVRQHIENSIALLIQASDTVHAMAFLRRALAGSAGQMTMTNMYTMYKRYHKYVGNA</sequence>
<dbReference type="InterPro" id="IPR018849">
    <property type="entry name" value="Urb2/Npa2_C"/>
</dbReference>
<name>A0ABN8LA11_CHISP</name>
<organism evidence="2 3">
    <name type="scientific">Chilo suppressalis</name>
    <name type="common">Asiatic rice borer moth</name>
    <dbReference type="NCBI Taxonomy" id="168631"/>
    <lineage>
        <taxon>Eukaryota</taxon>
        <taxon>Metazoa</taxon>
        <taxon>Ecdysozoa</taxon>
        <taxon>Arthropoda</taxon>
        <taxon>Hexapoda</taxon>
        <taxon>Insecta</taxon>
        <taxon>Pterygota</taxon>
        <taxon>Neoptera</taxon>
        <taxon>Endopterygota</taxon>
        <taxon>Lepidoptera</taxon>
        <taxon>Glossata</taxon>
        <taxon>Ditrysia</taxon>
        <taxon>Pyraloidea</taxon>
        <taxon>Crambidae</taxon>
        <taxon>Crambinae</taxon>
        <taxon>Chilo</taxon>
    </lineage>
</organism>
<evidence type="ECO:0000259" key="1">
    <source>
        <dbReference type="Pfam" id="PF10441"/>
    </source>
</evidence>
<evidence type="ECO:0000313" key="3">
    <source>
        <dbReference type="Proteomes" id="UP001153292"/>
    </source>
</evidence>
<accession>A0ABN8LA11</accession>
<gene>
    <name evidence="2" type="ORF">CHILSU_LOCUS6953</name>
</gene>
<protein>
    <recommendedName>
        <fullName evidence="1">Nucleolar 27S pre-rRNA processing Urb2/Npa2 C-terminal domain-containing protein</fullName>
    </recommendedName>
</protein>
<dbReference type="Proteomes" id="UP001153292">
    <property type="component" value="Chromosome 25"/>
</dbReference>
<dbReference type="EMBL" id="OU963918">
    <property type="protein sequence ID" value="CAH2987346.1"/>
    <property type="molecule type" value="Genomic_DNA"/>
</dbReference>
<feature type="domain" description="Nucleolar 27S pre-rRNA processing Urb2/Npa2 C-terminal" evidence="1">
    <location>
        <begin position="1320"/>
        <end position="1473"/>
    </location>
</feature>
<keyword evidence="3" id="KW-1185">Reference proteome</keyword>
<reference evidence="2" key="1">
    <citation type="submission" date="2021-12" db="EMBL/GenBank/DDBJ databases">
        <authorList>
            <person name="King R."/>
        </authorList>
    </citation>
    <scope>NUCLEOTIDE SEQUENCE</scope>
</reference>
<dbReference type="Pfam" id="PF10441">
    <property type="entry name" value="Urb2"/>
    <property type="match status" value="1"/>
</dbReference>